<dbReference type="AlphaFoldDB" id="A0A2U1ZZE5"/>
<proteinExistence type="inferred from homology"/>
<evidence type="ECO:0000256" key="6">
    <source>
        <dbReference type="ARBA" id="ARBA00022801"/>
    </source>
</evidence>
<evidence type="ECO:0000313" key="13">
    <source>
        <dbReference type="Proteomes" id="UP000245166"/>
    </source>
</evidence>
<evidence type="ECO:0000256" key="8">
    <source>
        <dbReference type="ARBA" id="ARBA00023008"/>
    </source>
</evidence>
<dbReference type="InterPro" id="IPR038371">
    <property type="entry name" value="Cu_polyphenol_OxRdtase_sf"/>
</dbReference>
<dbReference type="GO" id="GO:0017061">
    <property type="term" value="F:S-methyl-5-thioadenosine phosphorylase activity"/>
    <property type="evidence" value="ECO:0007669"/>
    <property type="project" value="UniProtKB-EC"/>
</dbReference>
<evidence type="ECO:0000256" key="1">
    <source>
        <dbReference type="ARBA" id="ARBA00000553"/>
    </source>
</evidence>
<dbReference type="GO" id="GO:0016787">
    <property type="term" value="F:hydrolase activity"/>
    <property type="evidence" value="ECO:0007669"/>
    <property type="project" value="UniProtKB-KW"/>
</dbReference>
<evidence type="ECO:0000256" key="2">
    <source>
        <dbReference type="ARBA" id="ARBA00003215"/>
    </source>
</evidence>
<evidence type="ECO:0000256" key="9">
    <source>
        <dbReference type="ARBA" id="ARBA00047989"/>
    </source>
</evidence>
<keyword evidence="13" id="KW-1185">Reference proteome</keyword>
<comment type="catalytic activity">
    <reaction evidence="11">
        <text>S-methyl-5'-thioadenosine + phosphate = 5-(methylsulfanyl)-alpha-D-ribose 1-phosphate + adenine</text>
        <dbReference type="Rhea" id="RHEA:11852"/>
        <dbReference type="ChEBI" id="CHEBI:16708"/>
        <dbReference type="ChEBI" id="CHEBI:17509"/>
        <dbReference type="ChEBI" id="CHEBI:43474"/>
        <dbReference type="ChEBI" id="CHEBI:58533"/>
        <dbReference type="EC" id="2.4.2.28"/>
    </reaction>
    <physiologicalReaction direction="left-to-right" evidence="11">
        <dbReference type="Rhea" id="RHEA:11853"/>
    </physiologicalReaction>
</comment>
<gene>
    <name evidence="12" type="ORF">C8046_04380</name>
</gene>
<evidence type="ECO:0000256" key="10">
    <source>
        <dbReference type="ARBA" id="ARBA00048968"/>
    </source>
</evidence>
<dbReference type="Gene3D" id="3.60.140.10">
    <property type="entry name" value="CNF1/YfiH-like putative cysteine hydrolases"/>
    <property type="match status" value="1"/>
</dbReference>
<dbReference type="CDD" id="cd16833">
    <property type="entry name" value="YfiH"/>
    <property type="match status" value="1"/>
</dbReference>
<dbReference type="EMBL" id="PYHR01000002">
    <property type="protein sequence ID" value="PWD52357.1"/>
    <property type="molecule type" value="Genomic_DNA"/>
</dbReference>
<keyword evidence="7" id="KW-0862">Zinc</keyword>
<keyword evidence="6" id="KW-0378">Hydrolase</keyword>
<comment type="caution">
    <text evidence="12">The sequence shown here is derived from an EMBL/GenBank/DDBJ whole genome shotgun (WGS) entry which is preliminary data.</text>
</comment>
<dbReference type="Pfam" id="PF02578">
    <property type="entry name" value="Cu-oxidase_4"/>
    <property type="match status" value="1"/>
</dbReference>
<evidence type="ECO:0000256" key="4">
    <source>
        <dbReference type="ARBA" id="ARBA00022679"/>
    </source>
</evidence>
<evidence type="ECO:0000313" key="12">
    <source>
        <dbReference type="EMBL" id="PWD52357.1"/>
    </source>
</evidence>
<evidence type="ECO:0000256" key="3">
    <source>
        <dbReference type="ARBA" id="ARBA00007353"/>
    </source>
</evidence>
<evidence type="ECO:0000256" key="11">
    <source>
        <dbReference type="ARBA" id="ARBA00049893"/>
    </source>
</evidence>
<evidence type="ECO:0000256" key="5">
    <source>
        <dbReference type="ARBA" id="ARBA00022723"/>
    </source>
</evidence>
<dbReference type="Proteomes" id="UP000245166">
    <property type="component" value="Unassembled WGS sequence"/>
</dbReference>
<comment type="catalytic activity">
    <reaction evidence="10">
        <text>adenosine + phosphate = alpha-D-ribose 1-phosphate + adenine</text>
        <dbReference type="Rhea" id="RHEA:27642"/>
        <dbReference type="ChEBI" id="CHEBI:16335"/>
        <dbReference type="ChEBI" id="CHEBI:16708"/>
        <dbReference type="ChEBI" id="CHEBI:43474"/>
        <dbReference type="ChEBI" id="CHEBI:57720"/>
        <dbReference type="EC" id="2.4.2.1"/>
    </reaction>
    <physiologicalReaction direction="left-to-right" evidence="10">
        <dbReference type="Rhea" id="RHEA:27643"/>
    </physiologicalReaction>
</comment>
<dbReference type="GO" id="GO:0005507">
    <property type="term" value="F:copper ion binding"/>
    <property type="evidence" value="ECO:0007669"/>
    <property type="project" value="TreeGrafter"/>
</dbReference>
<dbReference type="OrthoDB" id="4279at2"/>
<dbReference type="PANTHER" id="PTHR30616">
    <property type="entry name" value="UNCHARACTERIZED PROTEIN YFIH"/>
    <property type="match status" value="1"/>
</dbReference>
<protein>
    <submittedName>
        <fullName evidence="12">Laccase</fullName>
    </submittedName>
</protein>
<dbReference type="PANTHER" id="PTHR30616:SF2">
    <property type="entry name" value="PURINE NUCLEOSIDE PHOSPHORYLASE LACC1"/>
    <property type="match status" value="1"/>
</dbReference>
<keyword evidence="8" id="KW-0186">Copper</keyword>
<accession>A0A2U1ZZE5</accession>
<evidence type="ECO:0000256" key="7">
    <source>
        <dbReference type="ARBA" id="ARBA00022833"/>
    </source>
</evidence>
<keyword evidence="4" id="KW-0808">Transferase</keyword>
<dbReference type="InterPro" id="IPR003730">
    <property type="entry name" value="Cu_polyphenol_OxRdtase"/>
</dbReference>
<comment type="similarity">
    <text evidence="3">Belongs to the purine nucleoside phosphorylase YfiH/LACC1 family.</text>
</comment>
<organism evidence="12 13">
    <name type="scientific">Serinibacter arcticus</name>
    <dbReference type="NCBI Taxonomy" id="1655435"/>
    <lineage>
        <taxon>Bacteria</taxon>
        <taxon>Bacillati</taxon>
        <taxon>Actinomycetota</taxon>
        <taxon>Actinomycetes</taxon>
        <taxon>Micrococcales</taxon>
        <taxon>Beutenbergiaceae</taxon>
        <taxon>Serinibacter</taxon>
    </lineage>
</organism>
<dbReference type="SUPFAM" id="SSF64438">
    <property type="entry name" value="CNF1/YfiH-like putative cysteine hydrolases"/>
    <property type="match status" value="1"/>
</dbReference>
<comment type="function">
    <text evidence="2">Purine nucleoside enzyme that catalyzes the phosphorolysis of adenosine and inosine nucleosides, yielding D-ribose 1-phosphate and the respective free bases, adenine and hypoxanthine. Also catalyzes the phosphorolysis of S-methyl-5'-thioadenosine into adenine and S-methyl-5-thio-alpha-D-ribose 1-phosphate. Also has adenosine deaminase activity.</text>
</comment>
<reference evidence="12 13" key="1">
    <citation type="submission" date="2018-03" db="EMBL/GenBank/DDBJ databases">
        <title>Genome assembly of novel Miniimonas species PCH200.</title>
        <authorList>
            <person name="Thakur V."/>
            <person name="Kumar V."/>
            <person name="Singh D."/>
        </authorList>
    </citation>
    <scope>NUCLEOTIDE SEQUENCE [LARGE SCALE GENOMIC DNA]</scope>
    <source>
        <strain evidence="12 13">PCH200</strain>
    </source>
</reference>
<sequence length="253" mass="25209">MSAFFTTRLGGVSVAPYDEANLGLGVADDAEAVLTNRAGVERELAAPVTWSRPVHGAEVARVDAGGGVADGTALHDGAPAVDALVTTARGRGLAALAADCVPVLLAATTPSGTVAVGAVHSGRRGLAAGVVPAAVAALREAAAEVVGEVVSEGESSAVVVRAVVGPAICGRCYEVPAVMREEVGALVPAAASTTAWGTPALDLPAGVASQLTAAGVVVEVLHRCTREDPLLFSHRRDGVTGRFAGVIATRRAD</sequence>
<comment type="catalytic activity">
    <reaction evidence="1">
        <text>inosine + phosphate = alpha-D-ribose 1-phosphate + hypoxanthine</text>
        <dbReference type="Rhea" id="RHEA:27646"/>
        <dbReference type="ChEBI" id="CHEBI:17368"/>
        <dbReference type="ChEBI" id="CHEBI:17596"/>
        <dbReference type="ChEBI" id="CHEBI:43474"/>
        <dbReference type="ChEBI" id="CHEBI:57720"/>
        <dbReference type="EC" id="2.4.2.1"/>
    </reaction>
    <physiologicalReaction direction="left-to-right" evidence="1">
        <dbReference type="Rhea" id="RHEA:27647"/>
    </physiologicalReaction>
</comment>
<dbReference type="InterPro" id="IPR011324">
    <property type="entry name" value="Cytotoxic_necrot_fac-like_cat"/>
</dbReference>
<comment type="catalytic activity">
    <reaction evidence="9">
        <text>adenosine + H2O + H(+) = inosine + NH4(+)</text>
        <dbReference type="Rhea" id="RHEA:24408"/>
        <dbReference type="ChEBI" id="CHEBI:15377"/>
        <dbReference type="ChEBI" id="CHEBI:15378"/>
        <dbReference type="ChEBI" id="CHEBI:16335"/>
        <dbReference type="ChEBI" id="CHEBI:17596"/>
        <dbReference type="ChEBI" id="CHEBI:28938"/>
        <dbReference type="EC" id="3.5.4.4"/>
    </reaction>
    <physiologicalReaction direction="left-to-right" evidence="9">
        <dbReference type="Rhea" id="RHEA:24409"/>
    </physiologicalReaction>
</comment>
<name>A0A2U1ZZE5_9MICO</name>
<keyword evidence="5" id="KW-0479">Metal-binding</keyword>